<reference evidence="1" key="1">
    <citation type="submission" date="2016-03" db="EMBL/GenBank/DDBJ databases">
        <authorList>
            <person name="Ploux O."/>
        </authorList>
    </citation>
    <scope>NUCLEOTIDE SEQUENCE</scope>
    <source>
        <strain evidence="1">UC10</strain>
    </source>
</reference>
<evidence type="ECO:0000313" key="1">
    <source>
        <dbReference type="EMBL" id="SBV36209.1"/>
    </source>
</evidence>
<proteinExistence type="predicted"/>
<sequence length="223" mass="23669">MPACRVVVLLLFGLLSSGCRLPDLQEPSEPMDADRVAIGQVQGRGEASPMPEQDVAIEGVVVRSLMGDADDFAQEVGMTLGEGNRGKVVGWFVQDEGDGDAATSDALFVMDQGYDTSINMPYEGDYSMRLGSRVRTGDRIKIRGTVAELPQDTVADQPRSSGHRVGRGDPAGTVTTILAKSITLLGPSDRMQAIAPEGVAAGRMDEEAVEGMRLQAPGEAPRH</sequence>
<accession>A0A1Y5Q1N9</accession>
<gene>
    <name evidence="1" type="ORF">STPYR_11139</name>
</gene>
<protein>
    <submittedName>
        <fullName evidence="1">Uncharacterized protein</fullName>
    </submittedName>
</protein>
<name>A0A1Y5Q1N9_9GAMM</name>
<dbReference type="EMBL" id="FLTS01000001">
    <property type="protein sequence ID" value="SBV36209.1"/>
    <property type="molecule type" value="Genomic_DNA"/>
</dbReference>
<dbReference type="AlphaFoldDB" id="A0A1Y5Q1N9"/>
<organism evidence="1">
    <name type="scientific">uncultured Stenotrophomonas sp</name>
    <dbReference type="NCBI Taxonomy" id="165438"/>
    <lineage>
        <taxon>Bacteria</taxon>
        <taxon>Pseudomonadati</taxon>
        <taxon>Pseudomonadota</taxon>
        <taxon>Gammaproteobacteria</taxon>
        <taxon>Lysobacterales</taxon>
        <taxon>Lysobacteraceae</taxon>
        <taxon>Stenotrophomonas</taxon>
        <taxon>environmental samples</taxon>
    </lineage>
</organism>
<dbReference type="PROSITE" id="PS51257">
    <property type="entry name" value="PROKAR_LIPOPROTEIN"/>
    <property type="match status" value="1"/>
</dbReference>